<dbReference type="InterPro" id="IPR049945">
    <property type="entry name" value="AAA_22"/>
</dbReference>
<evidence type="ECO:0000313" key="3">
    <source>
        <dbReference type="Proteomes" id="UP001196843"/>
    </source>
</evidence>
<dbReference type="Pfam" id="PF13401">
    <property type="entry name" value="AAA_22"/>
    <property type="match status" value="1"/>
</dbReference>
<dbReference type="SMART" id="SM00421">
    <property type="entry name" value="HTH_LUXR"/>
    <property type="match status" value="1"/>
</dbReference>
<dbReference type="CDD" id="cd06170">
    <property type="entry name" value="LuxR_C_like"/>
    <property type="match status" value="1"/>
</dbReference>
<dbReference type="InterPro" id="IPR000792">
    <property type="entry name" value="Tscrpt_reg_LuxR_C"/>
</dbReference>
<comment type="caution">
    <text evidence="2">The sequence shown here is derived from an EMBL/GenBank/DDBJ whole genome shotgun (WGS) entry which is preliminary data.</text>
</comment>
<dbReference type="Gene3D" id="1.10.10.10">
    <property type="entry name" value="Winged helix-like DNA-binding domain superfamily/Winged helix DNA-binding domain"/>
    <property type="match status" value="1"/>
</dbReference>
<gene>
    <name evidence="2" type="ORF">JNB62_14285</name>
</gene>
<dbReference type="PROSITE" id="PS50043">
    <property type="entry name" value="HTH_LUXR_2"/>
    <property type="match status" value="1"/>
</dbReference>
<dbReference type="Proteomes" id="UP001196843">
    <property type="component" value="Unassembled WGS sequence"/>
</dbReference>
<dbReference type="InterPro" id="IPR027417">
    <property type="entry name" value="P-loop_NTPase"/>
</dbReference>
<evidence type="ECO:0000259" key="1">
    <source>
        <dbReference type="PROSITE" id="PS50043"/>
    </source>
</evidence>
<evidence type="ECO:0000313" key="2">
    <source>
        <dbReference type="EMBL" id="MBW9094857.1"/>
    </source>
</evidence>
<name>A0ABS7HRL7_9MICO</name>
<protein>
    <submittedName>
        <fullName evidence="2">Helix-turn-helix transcriptional regulator</fullName>
    </submittedName>
</protein>
<dbReference type="Gene3D" id="3.40.50.300">
    <property type="entry name" value="P-loop containing nucleotide triphosphate hydrolases"/>
    <property type="match status" value="1"/>
</dbReference>
<sequence length="842" mass="90819">MPSDVISRPRLLELLDAGAPLTVVRGACGAGKTVVLREWVQHTDQNVLWITADPAAADSAGLARTIARRLHRMPSDRAPEDRGPEHPMADTGEGWRALRDALAEAAAPLTIVVDDAATLHRDALVELCEAVAAVASLRVIAAANRRTVLDGDGVALLVDRSVIAPMQLMFDEDEIRRALDVDAHAAHEILAVTNGFPAIIHALSRRAVRGDEDAMLRSAVEAVEEYMRIRVNRSGYDPALISALVRISAADAVDAALARELSGDARAVHYLDDAETYGFGAWAGEGSERIFAFAPFALLLLRRELERRFPRDAPALRRAVVDWSLRSGRPVDALRIAVDVDDLVLARHVVTASWFQLLEHGREIRRILGGLPLSRLRDEPLLVMILAVCYNAVRARRVRGLQLFRVAISAANAPRTDVSTSDRLFIWVAESVALRMLGLHERAAGVAVRALRVLADTPEDEKEPYASQVPLLCAQLGISLYYGGNVRQAIECFGYGAAVAAAGELEHAISNLSMLSGIHALNGDLPEARHYAQLIREGEWGARYLDGYQGTFYRVAEAIIAVEESDGERAAEHAAAFAPHHATSEHWIAMATVEALVAVRRGQAALGAARLESLVALRGREGHSAGARRGLARARVLLELAQGRVAEAKSVLHRDGHEDRFETIVDRARVALVDGRPRDTLRILSQSRVRPTTSRLGASASALRLAALLRTGGAAAAGGEVHSLAAQLCDRGMRFPLATLPPADSRAVQDVLRDAAPCHIPAVESVLPETAGRPELTERELVVLRALASDQPLTAIAASLGVSPNTVKTQVRSIYRKLGAAGREEAIGLAAVHHLLADDRPH</sequence>
<organism evidence="2 3">
    <name type="scientific">Microbacterium jejuense</name>
    <dbReference type="NCBI Taxonomy" id="1263637"/>
    <lineage>
        <taxon>Bacteria</taxon>
        <taxon>Bacillati</taxon>
        <taxon>Actinomycetota</taxon>
        <taxon>Actinomycetes</taxon>
        <taxon>Micrococcales</taxon>
        <taxon>Microbacteriaceae</taxon>
        <taxon>Microbacterium</taxon>
    </lineage>
</organism>
<dbReference type="SUPFAM" id="SSF52540">
    <property type="entry name" value="P-loop containing nucleoside triphosphate hydrolases"/>
    <property type="match status" value="1"/>
</dbReference>
<dbReference type="InterPro" id="IPR016032">
    <property type="entry name" value="Sig_transdc_resp-reg_C-effctor"/>
</dbReference>
<feature type="domain" description="HTH luxR-type" evidence="1">
    <location>
        <begin position="769"/>
        <end position="834"/>
    </location>
</feature>
<dbReference type="Pfam" id="PF00196">
    <property type="entry name" value="GerE"/>
    <property type="match status" value="1"/>
</dbReference>
<dbReference type="InterPro" id="IPR036388">
    <property type="entry name" value="WH-like_DNA-bd_sf"/>
</dbReference>
<keyword evidence="3" id="KW-1185">Reference proteome</keyword>
<dbReference type="EMBL" id="JAEUAW010000011">
    <property type="protein sequence ID" value="MBW9094857.1"/>
    <property type="molecule type" value="Genomic_DNA"/>
</dbReference>
<dbReference type="RefSeq" id="WP_220301560.1">
    <property type="nucleotide sequence ID" value="NZ_JAEUAW010000011.1"/>
</dbReference>
<dbReference type="SUPFAM" id="SSF46894">
    <property type="entry name" value="C-terminal effector domain of the bipartite response regulators"/>
    <property type="match status" value="1"/>
</dbReference>
<reference evidence="2 3" key="1">
    <citation type="journal article" date="2021" name="MBio">
        <title>Poor Competitiveness of Bradyrhizobium in Pigeon Pea Root Colonization in Indian Soils.</title>
        <authorList>
            <person name="Chalasani D."/>
            <person name="Basu A."/>
            <person name="Pullabhotla S.V.S.R.N."/>
            <person name="Jorrin B."/>
            <person name="Neal A.L."/>
            <person name="Poole P.S."/>
            <person name="Podile A.R."/>
            <person name="Tkacz A."/>
        </authorList>
    </citation>
    <scope>NUCLEOTIDE SEQUENCE [LARGE SCALE GENOMIC DNA]</scope>
    <source>
        <strain evidence="2 3">HU14</strain>
    </source>
</reference>
<proteinExistence type="predicted"/>
<accession>A0ABS7HRL7</accession>